<dbReference type="InterPro" id="IPR023614">
    <property type="entry name" value="Porin_dom_sf"/>
</dbReference>
<name>A0A1X9NEA7_9GAMM</name>
<sequence>MPLLALLILWLPLLPHAGAEALLIRNVQMINQGEEQRPLVSIVIKDNKLDLVSEDTIPIDQVDRAYDAAGGTLLGNLEPGQPASFLILANNSMDDIEKLMDTKRYARFAIYEGELLKNFFRRITVETAEGQAAAKQGWLAYAAPPIAVPLNYRDSTRWNKYEGEWVSGLFAGAIMLDRQRWLDQDRSSERQVGDLTQEYEGGEIRGLRFGGVGTLNFAKPWVWTAFAATHAFDSGFDATDDDDFTLYDLRLDIPLWEKASFSIGKQKEPISMERIMSLTQSPMQERAAVSDALLPARNVGMVVASNFLGDRMTLAGGVFNNWLDKDQPNSLGDNATQYIGRLTWLPIESKQQSTTMHLAMAMRHSNGKEGLFAATDPEFNNAPDFVDTGIFTTDEFTTYQAEASLRSGPFWLHGEYTRTEADTGPGDNEYDLDGFHLTGSWIVTGEMRPYNYQAGIFGGVPIAKSVEQNGWGALELSLRYSELDLSEYPTDSGKMDIWSAGANWMLTPYMYFTLNYRYITLDRYGEEGDTHGLNTRLVLLLE</sequence>
<dbReference type="EMBL" id="CP019343">
    <property type="protein sequence ID" value="ARN74225.1"/>
    <property type="molecule type" value="Genomic_DNA"/>
</dbReference>
<dbReference type="STRING" id="716816.BST96_08880"/>
<dbReference type="Gene3D" id="2.40.160.10">
    <property type="entry name" value="Porin"/>
    <property type="match status" value="1"/>
</dbReference>
<evidence type="ECO:0000313" key="2">
    <source>
        <dbReference type="Proteomes" id="UP000193450"/>
    </source>
</evidence>
<proteinExistence type="predicted"/>
<dbReference type="Pfam" id="PF07396">
    <property type="entry name" value="Porin_O_P"/>
    <property type="match status" value="1"/>
</dbReference>
<dbReference type="AlphaFoldDB" id="A0A1X9NEA7"/>
<evidence type="ECO:0008006" key="3">
    <source>
        <dbReference type="Google" id="ProtNLM"/>
    </source>
</evidence>
<accession>A0A1X9NEA7</accession>
<evidence type="ECO:0000313" key="1">
    <source>
        <dbReference type="EMBL" id="ARN74225.1"/>
    </source>
</evidence>
<protein>
    <recommendedName>
        <fullName evidence="3">Porin</fullName>
    </recommendedName>
</protein>
<dbReference type="Gene3D" id="2.30.40.10">
    <property type="entry name" value="Urease, subunit C, domain 1"/>
    <property type="match status" value="1"/>
</dbReference>
<dbReference type="InterPro" id="IPR011059">
    <property type="entry name" value="Metal-dep_hydrolase_composite"/>
</dbReference>
<reference evidence="1 2" key="1">
    <citation type="submission" date="2016-11" db="EMBL/GenBank/DDBJ databases">
        <title>Trade-off between light-utilization and light-protection in marine flavobacteria.</title>
        <authorList>
            <person name="Kumagai Y."/>
        </authorList>
    </citation>
    <scope>NUCLEOTIDE SEQUENCE [LARGE SCALE GENOMIC DNA]</scope>
    <source>
        <strain evidence="1 2">NBRC 107125</strain>
    </source>
</reference>
<keyword evidence="2" id="KW-1185">Reference proteome</keyword>
<dbReference type="GO" id="GO:0016810">
    <property type="term" value="F:hydrolase activity, acting on carbon-nitrogen (but not peptide) bonds"/>
    <property type="evidence" value="ECO:0007669"/>
    <property type="project" value="InterPro"/>
</dbReference>
<dbReference type="InterPro" id="IPR010870">
    <property type="entry name" value="Porin_O/P"/>
</dbReference>
<dbReference type="Proteomes" id="UP000193450">
    <property type="component" value="Chromosome"/>
</dbReference>
<dbReference type="KEGG" id="osg:BST96_08880"/>
<dbReference type="SUPFAM" id="SSF56935">
    <property type="entry name" value="Porins"/>
    <property type="match status" value="1"/>
</dbReference>
<organism evidence="1 2">
    <name type="scientific">Oceanicoccus sagamiensis</name>
    <dbReference type="NCBI Taxonomy" id="716816"/>
    <lineage>
        <taxon>Bacteria</taxon>
        <taxon>Pseudomonadati</taxon>
        <taxon>Pseudomonadota</taxon>
        <taxon>Gammaproteobacteria</taxon>
        <taxon>Cellvibrionales</taxon>
        <taxon>Spongiibacteraceae</taxon>
        <taxon>Oceanicoccus</taxon>
    </lineage>
</organism>
<gene>
    <name evidence="1" type="ORF">BST96_08880</name>
</gene>